<reference evidence="2 3" key="1">
    <citation type="journal article" date="2023" name="Antonie Van Leeuwenhoek">
        <title>Mesoterricola silvestris gen. nov., sp. nov., Mesoterricola sediminis sp. nov., Geothrix oryzae sp. nov., Geothrix edaphica sp. nov., Geothrix rubra sp. nov., and Geothrix limicola sp. nov., six novel members of Acidobacteriota isolated from soils.</title>
        <authorList>
            <person name="Itoh H."/>
            <person name="Sugisawa Y."/>
            <person name="Mise K."/>
            <person name="Xu Z."/>
            <person name="Kuniyasu M."/>
            <person name="Ushijima N."/>
            <person name="Kawano K."/>
            <person name="Kobayashi E."/>
            <person name="Shiratori Y."/>
            <person name="Masuda Y."/>
            <person name="Senoo K."/>
        </authorList>
    </citation>
    <scope>NUCLEOTIDE SEQUENCE [LARGE SCALE GENOMIC DNA]</scope>
    <source>
        <strain evidence="2 3">Red804</strain>
    </source>
</reference>
<comment type="caution">
    <text evidence="2">The sequence shown here is derived from an EMBL/GenBank/DDBJ whole genome shotgun (WGS) entry which is preliminary data.</text>
</comment>
<dbReference type="EMBL" id="BSDE01000003">
    <property type="protein sequence ID" value="GLH73373.1"/>
    <property type="molecule type" value="Genomic_DNA"/>
</dbReference>
<dbReference type="Pfam" id="PF00903">
    <property type="entry name" value="Glyoxalase"/>
    <property type="match status" value="1"/>
</dbReference>
<name>A0ABQ5QFB0_9BACT</name>
<protein>
    <submittedName>
        <fullName evidence="2">Drug:proton antiporter</fullName>
    </submittedName>
</protein>
<proteinExistence type="predicted"/>
<dbReference type="PIRSF" id="PIRSF039020">
    <property type="entry name" value="EhpR"/>
    <property type="match status" value="1"/>
</dbReference>
<dbReference type="Gene3D" id="3.30.720.110">
    <property type="match status" value="1"/>
</dbReference>
<dbReference type="Proteomes" id="UP001165069">
    <property type="component" value="Unassembled WGS sequence"/>
</dbReference>
<gene>
    <name evidence="2" type="ORF">GETHLI_18750</name>
</gene>
<dbReference type="InterPro" id="IPR026275">
    <property type="entry name" value="Glyoxalase/dOase/EhpR"/>
</dbReference>
<dbReference type="RefSeq" id="WP_285574375.1">
    <property type="nucleotide sequence ID" value="NZ_BSDE01000003.1"/>
</dbReference>
<evidence type="ECO:0000313" key="2">
    <source>
        <dbReference type="EMBL" id="GLH73373.1"/>
    </source>
</evidence>
<dbReference type="SUPFAM" id="SSF54593">
    <property type="entry name" value="Glyoxalase/Bleomycin resistance protein/Dihydroxybiphenyl dioxygenase"/>
    <property type="match status" value="1"/>
</dbReference>
<dbReference type="Gene3D" id="3.30.720.120">
    <property type="match status" value="1"/>
</dbReference>
<feature type="domain" description="VOC" evidence="1">
    <location>
        <begin position="3"/>
        <end position="124"/>
    </location>
</feature>
<dbReference type="InterPro" id="IPR029068">
    <property type="entry name" value="Glyas_Bleomycin-R_OHBP_Dase"/>
</dbReference>
<keyword evidence="3" id="KW-1185">Reference proteome</keyword>
<dbReference type="InterPro" id="IPR037523">
    <property type="entry name" value="VOC_core"/>
</dbReference>
<organism evidence="2 3">
    <name type="scientific">Geothrix limicola</name>
    <dbReference type="NCBI Taxonomy" id="2927978"/>
    <lineage>
        <taxon>Bacteria</taxon>
        <taxon>Pseudomonadati</taxon>
        <taxon>Acidobacteriota</taxon>
        <taxon>Holophagae</taxon>
        <taxon>Holophagales</taxon>
        <taxon>Holophagaceae</taxon>
        <taxon>Geothrix</taxon>
    </lineage>
</organism>
<accession>A0ABQ5QFB0</accession>
<dbReference type="PROSITE" id="PS51819">
    <property type="entry name" value="VOC"/>
    <property type="match status" value="1"/>
</dbReference>
<dbReference type="InterPro" id="IPR004360">
    <property type="entry name" value="Glyas_Fos-R_dOase_dom"/>
</dbReference>
<evidence type="ECO:0000313" key="3">
    <source>
        <dbReference type="Proteomes" id="UP001165069"/>
    </source>
</evidence>
<sequence>MLNPNFTLLYVDQPLRSAAFYGDLLGCAPVESGPTFAMFVLPTGLKLGLWSKHTVEPAFEAAKGGPGGGAELVFTVDSAEAVEAAHAAWKAKGLPILQAPVAMDFGRTFVALDPDGHRLRVYFPEENA</sequence>
<evidence type="ECO:0000259" key="1">
    <source>
        <dbReference type="PROSITE" id="PS51819"/>
    </source>
</evidence>